<dbReference type="GO" id="GO:0003700">
    <property type="term" value="F:DNA-binding transcription factor activity"/>
    <property type="evidence" value="ECO:0007669"/>
    <property type="project" value="InterPro"/>
</dbReference>
<sequence>MPTDIDPLNDPLNDPQNDPQNEVVITARQNGLLELIKADGKITRVEMSKRLKISKPTIERDIKYLREQGILNYDGAAKTGKWIVNPNIGITVK</sequence>
<reference evidence="4" key="1">
    <citation type="submission" date="2020-10" db="EMBL/GenBank/DDBJ databases">
        <authorList>
            <person name="Gilroy R."/>
        </authorList>
    </citation>
    <scope>NUCLEOTIDE SEQUENCE</scope>
    <source>
        <strain evidence="4">D5-748</strain>
    </source>
</reference>
<name>A0A9D9EBM4_9BACT</name>
<accession>A0A9D9EBM4</accession>
<dbReference type="EMBL" id="JADIMO010000039">
    <property type="protein sequence ID" value="MBO8444754.1"/>
    <property type="molecule type" value="Genomic_DNA"/>
</dbReference>
<comment type="caution">
    <text evidence="4">The sequence shown here is derived from an EMBL/GenBank/DDBJ whole genome shotgun (WGS) entry which is preliminary data.</text>
</comment>
<feature type="domain" description="HTH deoR-type" evidence="3">
    <location>
        <begin position="25"/>
        <end position="79"/>
    </location>
</feature>
<dbReference type="SUPFAM" id="SSF46785">
    <property type="entry name" value="Winged helix' DNA-binding domain"/>
    <property type="match status" value="1"/>
</dbReference>
<evidence type="ECO:0000259" key="3">
    <source>
        <dbReference type="PROSITE" id="PS51000"/>
    </source>
</evidence>
<keyword evidence="2" id="KW-0804">Transcription</keyword>
<dbReference type="InterPro" id="IPR036390">
    <property type="entry name" value="WH_DNA-bd_sf"/>
</dbReference>
<dbReference type="Pfam" id="PF08220">
    <property type="entry name" value="HTH_DeoR"/>
    <property type="match status" value="1"/>
</dbReference>
<dbReference type="InterPro" id="IPR036388">
    <property type="entry name" value="WH-like_DNA-bd_sf"/>
</dbReference>
<dbReference type="Gene3D" id="1.10.10.10">
    <property type="entry name" value="Winged helix-like DNA-binding domain superfamily/Winged helix DNA-binding domain"/>
    <property type="match status" value="1"/>
</dbReference>
<evidence type="ECO:0000256" key="2">
    <source>
        <dbReference type="ARBA" id="ARBA00023163"/>
    </source>
</evidence>
<evidence type="ECO:0000313" key="4">
    <source>
        <dbReference type="EMBL" id="MBO8444754.1"/>
    </source>
</evidence>
<dbReference type="SMART" id="SM00420">
    <property type="entry name" value="HTH_DEOR"/>
    <property type="match status" value="1"/>
</dbReference>
<dbReference type="InterPro" id="IPR001034">
    <property type="entry name" value="DeoR_HTH"/>
</dbReference>
<protein>
    <submittedName>
        <fullName evidence="4">DeoR family transcriptional regulator</fullName>
    </submittedName>
</protein>
<gene>
    <name evidence="4" type="ORF">IAC23_03535</name>
</gene>
<keyword evidence="1" id="KW-0805">Transcription regulation</keyword>
<evidence type="ECO:0000313" key="5">
    <source>
        <dbReference type="Proteomes" id="UP000823619"/>
    </source>
</evidence>
<dbReference type="PROSITE" id="PS51000">
    <property type="entry name" value="HTH_DEOR_2"/>
    <property type="match status" value="1"/>
</dbReference>
<evidence type="ECO:0000256" key="1">
    <source>
        <dbReference type="ARBA" id="ARBA00023015"/>
    </source>
</evidence>
<dbReference type="Proteomes" id="UP000823619">
    <property type="component" value="Unassembled WGS sequence"/>
</dbReference>
<organism evidence="4 5">
    <name type="scientific">Candidatus Cryptobacteroides merdavium</name>
    <dbReference type="NCBI Taxonomy" id="2840769"/>
    <lineage>
        <taxon>Bacteria</taxon>
        <taxon>Pseudomonadati</taxon>
        <taxon>Bacteroidota</taxon>
        <taxon>Bacteroidia</taxon>
        <taxon>Bacteroidales</taxon>
        <taxon>Candidatus Cryptobacteroides</taxon>
    </lineage>
</organism>
<proteinExistence type="predicted"/>
<reference evidence="4" key="2">
    <citation type="journal article" date="2021" name="PeerJ">
        <title>Extensive microbial diversity within the chicken gut microbiome revealed by metagenomics and culture.</title>
        <authorList>
            <person name="Gilroy R."/>
            <person name="Ravi A."/>
            <person name="Getino M."/>
            <person name="Pursley I."/>
            <person name="Horton D.L."/>
            <person name="Alikhan N.F."/>
            <person name="Baker D."/>
            <person name="Gharbi K."/>
            <person name="Hall N."/>
            <person name="Watson M."/>
            <person name="Adriaenssens E.M."/>
            <person name="Foster-Nyarko E."/>
            <person name="Jarju S."/>
            <person name="Secka A."/>
            <person name="Antonio M."/>
            <person name="Oren A."/>
            <person name="Chaudhuri R.R."/>
            <person name="La Ragione R."/>
            <person name="Hildebrand F."/>
            <person name="Pallen M.J."/>
        </authorList>
    </citation>
    <scope>NUCLEOTIDE SEQUENCE</scope>
    <source>
        <strain evidence="4">D5-748</strain>
    </source>
</reference>
<dbReference type="AlphaFoldDB" id="A0A9D9EBM4"/>